<organism evidence="2 3">
    <name type="scientific">Endozoicomonas elysicola</name>
    <dbReference type="NCBI Taxonomy" id="305900"/>
    <lineage>
        <taxon>Bacteria</taxon>
        <taxon>Pseudomonadati</taxon>
        <taxon>Pseudomonadota</taxon>
        <taxon>Gammaproteobacteria</taxon>
        <taxon>Oceanospirillales</taxon>
        <taxon>Endozoicomonadaceae</taxon>
        <taxon>Endozoicomonas</taxon>
    </lineage>
</organism>
<feature type="region of interest" description="Disordered" evidence="1">
    <location>
        <begin position="1"/>
        <end position="100"/>
    </location>
</feature>
<dbReference type="RefSeq" id="WP_020582187.1">
    <property type="nucleotide sequence ID" value="NZ_JOJP01000001.1"/>
</dbReference>
<accession>A0A081K6A3</accession>
<comment type="caution">
    <text evidence="2">The sequence shown here is derived from an EMBL/GenBank/DDBJ whole genome shotgun (WGS) entry which is preliminary data.</text>
</comment>
<dbReference type="Proteomes" id="UP000027997">
    <property type="component" value="Unassembled WGS sequence"/>
</dbReference>
<evidence type="ECO:0000256" key="1">
    <source>
        <dbReference type="SAM" id="MobiDB-lite"/>
    </source>
</evidence>
<feature type="region of interest" description="Disordered" evidence="1">
    <location>
        <begin position="128"/>
        <end position="154"/>
    </location>
</feature>
<proteinExistence type="predicted"/>
<protein>
    <submittedName>
        <fullName evidence="2">Uncharacterized protein</fullName>
    </submittedName>
</protein>
<feature type="compositionally biased region" description="Polar residues" evidence="1">
    <location>
        <begin position="50"/>
        <end position="59"/>
    </location>
</feature>
<gene>
    <name evidence="2" type="ORF">GV64_02005</name>
</gene>
<evidence type="ECO:0000313" key="2">
    <source>
        <dbReference type="EMBL" id="KEI69679.1"/>
    </source>
</evidence>
<reference evidence="2 3" key="1">
    <citation type="submission" date="2014-06" db="EMBL/GenBank/DDBJ databases">
        <title>Whole Genome Sequences of Three Symbiotic Endozoicomonas Bacteria.</title>
        <authorList>
            <person name="Neave M.J."/>
            <person name="Apprill A."/>
            <person name="Voolstra C.R."/>
        </authorList>
    </citation>
    <scope>NUCLEOTIDE SEQUENCE [LARGE SCALE GENOMIC DNA]</scope>
    <source>
        <strain evidence="2 3">DSM 22380</strain>
    </source>
</reference>
<feature type="compositionally biased region" description="Pro residues" evidence="1">
    <location>
        <begin position="66"/>
        <end position="76"/>
    </location>
</feature>
<dbReference type="EMBL" id="JOJP01000001">
    <property type="protein sequence ID" value="KEI69679.1"/>
    <property type="molecule type" value="Genomic_DNA"/>
</dbReference>
<feature type="compositionally biased region" description="Polar residues" evidence="1">
    <location>
        <begin position="135"/>
        <end position="154"/>
    </location>
</feature>
<name>A0A081K6A3_9GAMM</name>
<sequence>MDSIFGQSVLKPKQKIENNNLNDNKQTSTQPEVNGQGDAIETTPLYKRSFAQTQPSSNVAAGAPLAPAPPPPPPPGIGQLTAAAPEKTWNQGKKKVQSEAALKAQEKFAKQAKSRSDAAQGDLLAEIQNRKKNTGKPTGNSGTLKSQAQRPPQRQNLQNTLVTAKPAFQSTAPIANGKVVIPKTNLRTPLTKEEKFEALFADDDPVVINPETLPEATTEAMQALGIKTISQEIFDQYTFDMFCSTERDHYVNQLTRKVVNNIKRVEDAHSRHLGLKTLFAMAKDDKQSIQLLRLIARDDHGDLPEGVTKDMFKGIEKETASGKVKLPKGMVEVVAAYDPKSLPKELFKGIKTGEKNQNEKLAQAIVHMISRGEMDKLPEDLVTGMVKSSGRAFPPQQVLRESNFKLLEMHMRKDKSGWVAHMFDPANVQRLKSFLKVINSPKIKNLILSKSDHDLANHSKLRANWKDELRAELMKMRENDQKILDEADTDQELNDLLDAAETDYISKSEGAKKPNWSDSSNQSMSDRLKAFKAEGMSGFKPTQLILDYYNSKAVQLKDRAKEKGDAHPVKSACWQLRDKYNLVSSASDYRKKSDEALQKNLRSNVDFEDDEINLIPVHTLQEYRKLMAGKSLSDEIEAAIDHAAAEAVDRRMKRDASDFAEAEHSAWTNIKSKVQAKPKRQ</sequence>
<dbReference type="STRING" id="305900.GV64_02005"/>
<keyword evidence="3" id="KW-1185">Reference proteome</keyword>
<feature type="compositionally biased region" description="Polar residues" evidence="1">
    <location>
        <begin position="17"/>
        <end position="33"/>
    </location>
</feature>
<dbReference type="AlphaFoldDB" id="A0A081K6A3"/>
<evidence type="ECO:0000313" key="3">
    <source>
        <dbReference type="Proteomes" id="UP000027997"/>
    </source>
</evidence>